<comment type="caution">
    <text evidence="3">The sequence shown here is derived from an EMBL/GenBank/DDBJ whole genome shotgun (WGS) entry which is preliminary data.</text>
</comment>
<dbReference type="CDD" id="cd05563">
    <property type="entry name" value="PTS_IIB_ascorbate"/>
    <property type="match status" value="1"/>
</dbReference>
<dbReference type="OrthoDB" id="6603449at2"/>
<dbReference type="AlphaFoldDB" id="A0A4R6UCN6"/>
<name>A0A4R6UCN6_9BACI</name>
<dbReference type="Pfam" id="PF02302">
    <property type="entry name" value="PTS_IIB"/>
    <property type="match status" value="1"/>
</dbReference>
<evidence type="ECO:0000256" key="1">
    <source>
        <dbReference type="ARBA" id="ARBA00022679"/>
    </source>
</evidence>
<evidence type="ECO:0000313" key="4">
    <source>
        <dbReference type="Proteomes" id="UP000295632"/>
    </source>
</evidence>
<dbReference type="RefSeq" id="WP_133578632.1">
    <property type="nucleotide sequence ID" value="NZ_SNYJ01000001.1"/>
</dbReference>
<dbReference type="InterPro" id="IPR036095">
    <property type="entry name" value="PTS_EIIB-like_sf"/>
</dbReference>
<sequence>MKVLTVCGLGQGTSLILKMNVESVLQSMGISGADVENTDVSSASSMNADFIITSQELSETLAGHSSTIIVVNNYFDEEEIKKALEPHVS</sequence>
<dbReference type="InterPro" id="IPR003501">
    <property type="entry name" value="PTS_EIIB_2/3"/>
</dbReference>
<evidence type="ECO:0000313" key="3">
    <source>
        <dbReference type="EMBL" id="TDQ42799.1"/>
    </source>
</evidence>
<protein>
    <submittedName>
        <fullName evidence="3">PTS system IIB component (L-Asc family)</fullName>
    </submittedName>
</protein>
<dbReference type="PROSITE" id="PS51099">
    <property type="entry name" value="PTS_EIIB_TYPE_2"/>
    <property type="match status" value="1"/>
</dbReference>
<dbReference type="InterPro" id="IPR013011">
    <property type="entry name" value="PTS_EIIB_2"/>
</dbReference>
<feature type="domain" description="PTS EIIB type-2" evidence="2">
    <location>
        <begin position="1"/>
        <end position="89"/>
    </location>
</feature>
<accession>A0A4R6UCN6</accession>
<dbReference type="GO" id="GO:0009401">
    <property type="term" value="P:phosphoenolpyruvate-dependent sugar phosphotransferase system"/>
    <property type="evidence" value="ECO:0007669"/>
    <property type="project" value="InterPro"/>
</dbReference>
<dbReference type="EMBL" id="SNYJ01000001">
    <property type="protein sequence ID" value="TDQ42799.1"/>
    <property type="molecule type" value="Genomic_DNA"/>
</dbReference>
<proteinExistence type="predicted"/>
<organism evidence="3 4">
    <name type="scientific">Aureibacillus halotolerans</name>
    <dbReference type="NCBI Taxonomy" id="1508390"/>
    <lineage>
        <taxon>Bacteria</taxon>
        <taxon>Bacillati</taxon>
        <taxon>Bacillota</taxon>
        <taxon>Bacilli</taxon>
        <taxon>Bacillales</taxon>
        <taxon>Bacillaceae</taxon>
        <taxon>Aureibacillus</taxon>
    </lineage>
</organism>
<dbReference type="Proteomes" id="UP000295632">
    <property type="component" value="Unassembled WGS sequence"/>
</dbReference>
<dbReference type="GO" id="GO:0008982">
    <property type="term" value="F:protein-N(PI)-phosphohistidine-sugar phosphotransferase activity"/>
    <property type="evidence" value="ECO:0007669"/>
    <property type="project" value="InterPro"/>
</dbReference>
<keyword evidence="1" id="KW-0808">Transferase</keyword>
<keyword evidence="4" id="KW-1185">Reference proteome</keyword>
<gene>
    <name evidence="3" type="ORF">EV213_101228</name>
</gene>
<reference evidence="3 4" key="1">
    <citation type="submission" date="2019-03" db="EMBL/GenBank/DDBJ databases">
        <title>Genomic Encyclopedia of Type Strains, Phase IV (KMG-IV): sequencing the most valuable type-strain genomes for metagenomic binning, comparative biology and taxonomic classification.</title>
        <authorList>
            <person name="Goeker M."/>
        </authorList>
    </citation>
    <scope>NUCLEOTIDE SEQUENCE [LARGE SCALE GENOMIC DNA]</scope>
    <source>
        <strain evidence="3 4">DSM 28697</strain>
    </source>
</reference>
<evidence type="ECO:0000259" key="2">
    <source>
        <dbReference type="PROSITE" id="PS51099"/>
    </source>
</evidence>
<dbReference type="SUPFAM" id="SSF52794">
    <property type="entry name" value="PTS system IIB component-like"/>
    <property type="match status" value="1"/>
</dbReference>
<dbReference type="Gene3D" id="3.40.50.2300">
    <property type="match status" value="1"/>
</dbReference>